<accession>A0A6C0HRL2</accession>
<proteinExistence type="predicted"/>
<dbReference type="AlphaFoldDB" id="A0A6C0HRL2"/>
<evidence type="ECO:0000313" key="1">
    <source>
        <dbReference type="EMBL" id="QHT83010.1"/>
    </source>
</evidence>
<dbReference type="EMBL" id="MN740005">
    <property type="protein sequence ID" value="QHT83010.1"/>
    <property type="molecule type" value="Genomic_DNA"/>
</dbReference>
<reference evidence="1" key="1">
    <citation type="journal article" date="2020" name="Nature">
        <title>Giant virus diversity and host interactions through global metagenomics.</title>
        <authorList>
            <person name="Schulz F."/>
            <person name="Roux S."/>
            <person name="Paez-Espino D."/>
            <person name="Jungbluth S."/>
            <person name="Walsh D.A."/>
            <person name="Denef V.J."/>
            <person name="McMahon K.D."/>
            <person name="Konstantinidis K.T."/>
            <person name="Eloe-Fadrosh E.A."/>
            <person name="Kyrpides N.C."/>
            <person name="Woyke T."/>
        </authorList>
    </citation>
    <scope>NUCLEOTIDE SEQUENCE</scope>
    <source>
        <strain evidence="1">GVMAG-M-3300023184-165</strain>
    </source>
</reference>
<protein>
    <submittedName>
        <fullName evidence="1">Uncharacterized protein</fullName>
    </submittedName>
</protein>
<name>A0A6C0HRL2_9ZZZZ</name>
<organism evidence="1">
    <name type="scientific">viral metagenome</name>
    <dbReference type="NCBI Taxonomy" id="1070528"/>
    <lineage>
        <taxon>unclassified sequences</taxon>
        <taxon>metagenomes</taxon>
        <taxon>organismal metagenomes</taxon>
    </lineage>
</organism>
<sequence>MSIQTFKKKGVINYGSKRSGKPPGGIWLSQGPFGINSEFALTDPGTVGFSLNGGTRNVGYIGKSSAFSKNGTPFYGQFPRGSGGCCGRYSRPQPVMNSPLVRGITQGQQFEYIKPSVLSTKGMLEKKYMWINNGQYPNYWVQPQGANDNMSDNGSQWLYIQTKAAANDCVVDTNNPQKYIGYRVRGGPTGCSNTTARYKSFSTISSNAGYTKTLYQPQTSSQHTLRIQRKCANPVGIQKPFPFAANNGSNMSKGNYYEPPPIAQVYYSTPPAWYWSNSNKTTIAN</sequence>